<feature type="transmembrane region" description="Helical" evidence="1">
    <location>
        <begin position="6"/>
        <end position="24"/>
    </location>
</feature>
<dbReference type="AlphaFoldDB" id="A0A927U5F2"/>
<feature type="transmembrane region" description="Helical" evidence="1">
    <location>
        <begin position="341"/>
        <end position="361"/>
    </location>
</feature>
<evidence type="ECO:0000256" key="1">
    <source>
        <dbReference type="SAM" id="Phobius"/>
    </source>
</evidence>
<feature type="transmembrane region" description="Helical" evidence="1">
    <location>
        <begin position="36"/>
        <end position="54"/>
    </location>
</feature>
<dbReference type="EMBL" id="SVER01000004">
    <property type="protein sequence ID" value="MBE5918626.1"/>
    <property type="molecule type" value="Genomic_DNA"/>
</dbReference>
<name>A0A927U5F2_9FIRM</name>
<dbReference type="Pfam" id="PF19554">
    <property type="entry name" value="DUF6077"/>
    <property type="match status" value="1"/>
</dbReference>
<feature type="transmembrane region" description="Helical" evidence="1">
    <location>
        <begin position="239"/>
        <end position="257"/>
    </location>
</feature>
<gene>
    <name evidence="2" type="ORF">E7272_02170</name>
</gene>
<dbReference type="InterPro" id="IPR045723">
    <property type="entry name" value="DUF6077"/>
</dbReference>
<evidence type="ECO:0000313" key="2">
    <source>
        <dbReference type="EMBL" id="MBE5918626.1"/>
    </source>
</evidence>
<dbReference type="Proteomes" id="UP000766246">
    <property type="component" value="Unassembled WGS sequence"/>
</dbReference>
<reference evidence="2" key="1">
    <citation type="submission" date="2019-04" db="EMBL/GenBank/DDBJ databases">
        <title>Evolution of Biomass-Degrading Anaerobic Consortia Revealed by Metagenomics.</title>
        <authorList>
            <person name="Peng X."/>
        </authorList>
    </citation>
    <scope>NUCLEOTIDE SEQUENCE</scope>
    <source>
        <strain evidence="2">SIG311</strain>
    </source>
</reference>
<organism evidence="2 3">
    <name type="scientific">Pseudobutyrivibrio ruminis</name>
    <dbReference type="NCBI Taxonomy" id="46206"/>
    <lineage>
        <taxon>Bacteria</taxon>
        <taxon>Bacillati</taxon>
        <taxon>Bacillota</taxon>
        <taxon>Clostridia</taxon>
        <taxon>Lachnospirales</taxon>
        <taxon>Lachnospiraceae</taxon>
        <taxon>Pseudobutyrivibrio</taxon>
    </lineage>
</organism>
<sequence length="390" mass="45398">MILIRALAFLLHFTLVPVVVGRLITYRARTNWIADYLVGFFGNLAIFYVLYTIAEGLQNWCTVKEPVHGAFSLLLWMYGIVMAILVIFWLWLERNNYSRVVTKIRFKVAETKVSFTNDRFTIVYTIMFLILLLLQLYMAFGYEINQWSYDDFDYVVNSKDSIETDTLSYVNNIDGTMPNVAEKRAVASWGTYVAMLSVTSGFEVTTVYHTVLPVFLLLFAYANYYFMASALLHNIDDRVIFLIVLSVANIFGLYSHYSVTFRLLGAIWQGKAVLSVIAIPFFLVYLLKLYKREIKTIYMLPIAAVSLGASSLTSLSEMLLPAFVVMIWIVMCIYKRRIYGIRYLLASLVGPAYVGLFYIFIRMLQMDMQNTSHKFFRRRIEKQWILKWFY</sequence>
<protein>
    <submittedName>
        <fullName evidence="2">Uncharacterized protein</fullName>
    </submittedName>
</protein>
<keyword evidence="1" id="KW-0472">Membrane</keyword>
<feature type="transmembrane region" description="Helical" evidence="1">
    <location>
        <begin position="207"/>
        <end position="227"/>
    </location>
</feature>
<feature type="transmembrane region" description="Helical" evidence="1">
    <location>
        <begin position="74"/>
        <end position="92"/>
    </location>
</feature>
<evidence type="ECO:0000313" key="3">
    <source>
        <dbReference type="Proteomes" id="UP000766246"/>
    </source>
</evidence>
<feature type="transmembrane region" description="Helical" evidence="1">
    <location>
        <begin position="263"/>
        <end position="287"/>
    </location>
</feature>
<keyword evidence="1" id="KW-1133">Transmembrane helix</keyword>
<feature type="transmembrane region" description="Helical" evidence="1">
    <location>
        <begin position="122"/>
        <end position="140"/>
    </location>
</feature>
<accession>A0A927U5F2</accession>
<feature type="transmembrane region" description="Helical" evidence="1">
    <location>
        <begin position="318"/>
        <end position="334"/>
    </location>
</feature>
<keyword evidence="1" id="KW-0812">Transmembrane</keyword>
<comment type="caution">
    <text evidence="2">The sequence shown here is derived from an EMBL/GenBank/DDBJ whole genome shotgun (WGS) entry which is preliminary data.</text>
</comment>
<proteinExistence type="predicted"/>